<evidence type="ECO:0000256" key="5">
    <source>
        <dbReference type="ARBA" id="ARBA00022617"/>
    </source>
</evidence>
<dbReference type="InterPro" id="IPR017972">
    <property type="entry name" value="Cyt_P450_CS"/>
</dbReference>
<dbReference type="EMBL" id="JAHWGI010000376">
    <property type="protein sequence ID" value="KAK3914385.1"/>
    <property type="molecule type" value="Genomic_DNA"/>
</dbReference>
<name>A0AAE1H635_9NEOP</name>
<protein>
    <submittedName>
        <fullName evidence="16">Cytochrome P450 4V2</fullName>
    </submittedName>
</protein>
<evidence type="ECO:0000256" key="11">
    <source>
        <dbReference type="ARBA" id="ARBA00023033"/>
    </source>
</evidence>
<dbReference type="InterPro" id="IPR036396">
    <property type="entry name" value="Cyt_P450_sf"/>
</dbReference>
<accession>A0AAE1H635</accession>
<dbReference type="InterPro" id="IPR050196">
    <property type="entry name" value="Cytochrome_P450_Monoox"/>
</dbReference>
<feature type="binding site" description="axial binding residue" evidence="13">
    <location>
        <position position="446"/>
    </location>
    <ligand>
        <name>heme</name>
        <dbReference type="ChEBI" id="CHEBI:30413"/>
    </ligand>
    <ligandPart>
        <name>Fe</name>
        <dbReference type="ChEBI" id="CHEBI:18248"/>
    </ligandPart>
</feature>
<dbReference type="PRINTS" id="PR00463">
    <property type="entry name" value="EP450I"/>
</dbReference>
<dbReference type="Pfam" id="PF00067">
    <property type="entry name" value="p450"/>
    <property type="match status" value="1"/>
</dbReference>
<keyword evidence="17" id="KW-1185">Reference proteome</keyword>
<evidence type="ECO:0000256" key="7">
    <source>
        <dbReference type="ARBA" id="ARBA00022824"/>
    </source>
</evidence>
<evidence type="ECO:0000256" key="15">
    <source>
        <dbReference type="SAM" id="SignalP"/>
    </source>
</evidence>
<dbReference type="GO" id="GO:0016705">
    <property type="term" value="F:oxidoreductase activity, acting on paired donors, with incorporation or reduction of molecular oxygen"/>
    <property type="evidence" value="ECO:0007669"/>
    <property type="project" value="InterPro"/>
</dbReference>
<evidence type="ECO:0000256" key="2">
    <source>
        <dbReference type="ARBA" id="ARBA00004174"/>
    </source>
</evidence>
<dbReference type="SUPFAM" id="SSF48264">
    <property type="entry name" value="Cytochrome P450"/>
    <property type="match status" value="1"/>
</dbReference>
<organism evidence="16 17">
    <name type="scientific">Frankliniella fusca</name>
    <dbReference type="NCBI Taxonomy" id="407009"/>
    <lineage>
        <taxon>Eukaryota</taxon>
        <taxon>Metazoa</taxon>
        <taxon>Ecdysozoa</taxon>
        <taxon>Arthropoda</taxon>
        <taxon>Hexapoda</taxon>
        <taxon>Insecta</taxon>
        <taxon>Pterygota</taxon>
        <taxon>Neoptera</taxon>
        <taxon>Paraneoptera</taxon>
        <taxon>Thysanoptera</taxon>
        <taxon>Terebrantia</taxon>
        <taxon>Thripoidea</taxon>
        <taxon>Thripidae</taxon>
        <taxon>Frankliniella</taxon>
    </lineage>
</organism>
<feature type="signal peptide" evidence="15">
    <location>
        <begin position="1"/>
        <end position="17"/>
    </location>
</feature>
<evidence type="ECO:0000256" key="10">
    <source>
        <dbReference type="ARBA" id="ARBA00023004"/>
    </source>
</evidence>
<keyword evidence="7" id="KW-0256">Endoplasmic reticulum</keyword>
<keyword evidence="9 14" id="KW-0560">Oxidoreductase</keyword>
<feature type="chain" id="PRO_5041966499" evidence="15">
    <location>
        <begin position="18"/>
        <end position="510"/>
    </location>
</feature>
<keyword evidence="10 13" id="KW-0408">Iron</keyword>
<keyword evidence="11 14" id="KW-0503">Monooxygenase</keyword>
<dbReference type="PANTHER" id="PTHR24291">
    <property type="entry name" value="CYTOCHROME P450 FAMILY 4"/>
    <property type="match status" value="1"/>
</dbReference>
<keyword evidence="15" id="KW-0732">Signal</keyword>
<keyword evidence="8" id="KW-0492">Microsome</keyword>
<dbReference type="PROSITE" id="PS00086">
    <property type="entry name" value="CYTOCHROME_P450"/>
    <property type="match status" value="1"/>
</dbReference>
<evidence type="ECO:0000256" key="3">
    <source>
        <dbReference type="ARBA" id="ARBA00004406"/>
    </source>
</evidence>
<dbReference type="Proteomes" id="UP001219518">
    <property type="component" value="Unassembled WGS sequence"/>
</dbReference>
<keyword evidence="6 13" id="KW-0479">Metal-binding</keyword>
<dbReference type="InterPro" id="IPR001128">
    <property type="entry name" value="Cyt_P450"/>
</dbReference>
<comment type="cofactor">
    <cofactor evidence="1 13">
        <name>heme</name>
        <dbReference type="ChEBI" id="CHEBI:30413"/>
    </cofactor>
</comment>
<dbReference type="GO" id="GO:0005506">
    <property type="term" value="F:iron ion binding"/>
    <property type="evidence" value="ECO:0007669"/>
    <property type="project" value="InterPro"/>
</dbReference>
<gene>
    <name evidence="16" type="ORF">KUF71_023786</name>
</gene>
<proteinExistence type="inferred from homology"/>
<reference evidence="16" key="2">
    <citation type="journal article" date="2023" name="BMC Genomics">
        <title>Pest status, molecular evolution, and epigenetic factors derived from the genome assembly of Frankliniella fusca, a thysanopteran phytovirus vector.</title>
        <authorList>
            <person name="Catto M.A."/>
            <person name="Labadie P.E."/>
            <person name="Jacobson A.L."/>
            <person name="Kennedy G.G."/>
            <person name="Srinivasan R."/>
            <person name="Hunt B.G."/>
        </authorList>
    </citation>
    <scope>NUCLEOTIDE SEQUENCE</scope>
    <source>
        <strain evidence="16">PL_HMW_Pooled</strain>
    </source>
</reference>
<dbReference type="GO" id="GO:0005789">
    <property type="term" value="C:endoplasmic reticulum membrane"/>
    <property type="evidence" value="ECO:0007669"/>
    <property type="project" value="UniProtKB-SubCell"/>
</dbReference>
<dbReference type="PANTHER" id="PTHR24291:SF189">
    <property type="entry name" value="CYTOCHROME P450 4C3-RELATED"/>
    <property type="match status" value="1"/>
</dbReference>
<comment type="similarity">
    <text evidence="4 14">Belongs to the cytochrome P450 family.</text>
</comment>
<evidence type="ECO:0000256" key="8">
    <source>
        <dbReference type="ARBA" id="ARBA00022848"/>
    </source>
</evidence>
<evidence type="ECO:0000256" key="9">
    <source>
        <dbReference type="ARBA" id="ARBA00023002"/>
    </source>
</evidence>
<evidence type="ECO:0000313" key="17">
    <source>
        <dbReference type="Proteomes" id="UP001219518"/>
    </source>
</evidence>
<keyword evidence="5 13" id="KW-0349">Heme</keyword>
<dbReference type="Gene3D" id="1.10.630.10">
    <property type="entry name" value="Cytochrome P450"/>
    <property type="match status" value="1"/>
</dbReference>
<dbReference type="GO" id="GO:0020037">
    <property type="term" value="F:heme binding"/>
    <property type="evidence" value="ECO:0007669"/>
    <property type="project" value="InterPro"/>
</dbReference>
<dbReference type="InterPro" id="IPR002401">
    <property type="entry name" value="Cyt_P450_E_grp-I"/>
</dbReference>
<evidence type="ECO:0000256" key="13">
    <source>
        <dbReference type="PIRSR" id="PIRSR602401-1"/>
    </source>
</evidence>
<evidence type="ECO:0000313" key="16">
    <source>
        <dbReference type="EMBL" id="KAK3914385.1"/>
    </source>
</evidence>
<reference evidence="16" key="1">
    <citation type="submission" date="2021-07" db="EMBL/GenBank/DDBJ databases">
        <authorList>
            <person name="Catto M.A."/>
            <person name="Jacobson A."/>
            <person name="Kennedy G."/>
            <person name="Labadie P."/>
            <person name="Hunt B.G."/>
            <person name="Srinivasan R."/>
        </authorList>
    </citation>
    <scope>NUCLEOTIDE SEQUENCE</scope>
    <source>
        <strain evidence="16">PL_HMW_Pooled</strain>
        <tissue evidence="16">Head</tissue>
    </source>
</reference>
<dbReference type="AlphaFoldDB" id="A0AAE1H635"/>
<dbReference type="PRINTS" id="PR00385">
    <property type="entry name" value="P450"/>
</dbReference>
<sequence length="510" mass="57290">MLVLALALVLVAVALEALRRSPAVAEMRRARRLTAKLPHPAEYPLLGTATLLACSQDELYDRIHKVASDYGPLTRVTLGHLTFVCVMDPRDIEAVMTSTKAQNKSLAYTVLMQVMGMGLVTLNGDEWRRHRKAITPSLHLDILKDFVHIFYKKGVGLASELEQRADSAEVFDVTPLCGACANNSICETVMSSDLDDDDPDKRNFLSNIPKALDHFMYRVFRPWFISSWGYSLHPTRYRDYVKILNDTNSFIQRIVREKKETVQKTGEPESRPKRRRAFLEHVLASAEGAALDENELVEEVKTIVAVASGSSMDAIALTIYTLAIRQDIQEKVRDELSGVLGEGPGRAVEHSDLAHMQYTECVIKEVLRYFSIVPLFGRTVTEDLALPSGFTIPRGCEVAFWLPYTHRDPKWYPEPDKFDPDRFLPENSRGRHPFAFVPFSGGPRNCVGQRYAMMFMKTVVAAIVPRLRFEIPAGGPGRIEDVPLALNLTIAVRGGANIRVHRIRQQETLG</sequence>
<comment type="caution">
    <text evidence="16">The sequence shown here is derived from an EMBL/GenBank/DDBJ whole genome shotgun (WGS) entry which is preliminary data.</text>
</comment>
<evidence type="ECO:0000256" key="1">
    <source>
        <dbReference type="ARBA" id="ARBA00001971"/>
    </source>
</evidence>
<evidence type="ECO:0000256" key="6">
    <source>
        <dbReference type="ARBA" id="ARBA00022723"/>
    </source>
</evidence>
<evidence type="ECO:0000256" key="4">
    <source>
        <dbReference type="ARBA" id="ARBA00010617"/>
    </source>
</evidence>
<keyword evidence="12" id="KW-0472">Membrane</keyword>
<comment type="subcellular location">
    <subcellularLocation>
        <location evidence="3">Endoplasmic reticulum membrane</location>
        <topology evidence="3">Peripheral membrane protein</topology>
    </subcellularLocation>
    <subcellularLocation>
        <location evidence="2">Microsome membrane</location>
        <topology evidence="2">Peripheral membrane protein</topology>
    </subcellularLocation>
</comment>
<evidence type="ECO:0000256" key="12">
    <source>
        <dbReference type="ARBA" id="ARBA00023136"/>
    </source>
</evidence>
<evidence type="ECO:0000256" key="14">
    <source>
        <dbReference type="RuleBase" id="RU000461"/>
    </source>
</evidence>
<dbReference type="GO" id="GO:0004497">
    <property type="term" value="F:monooxygenase activity"/>
    <property type="evidence" value="ECO:0007669"/>
    <property type="project" value="UniProtKB-KW"/>
</dbReference>